<evidence type="ECO:0000313" key="1">
    <source>
        <dbReference type="EMBL" id="GFH55664.1"/>
    </source>
</evidence>
<reference evidence="1 2" key="1">
    <citation type="journal article" date="2021" name="Sci. Rep.">
        <title>The genome of the diatom Chaetoceros tenuissimus carries an ancient integrated fragment of an extant virus.</title>
        <authorList>
            <person name="Hongo Y."/>
            <person name="Kimura K."/>
            <person name="Takaki Y."/>
            <person name="Yoshida Y."/>
            <person name="Baba S."/>
            <person name="Kobayashi G."/>
            <person name="Nagasaki K."/>
            <person name="Hano T."/>
            <person name="Tomaru Y."/>
        </authorList>
    </citation>
    <scope>NUCLEOTIDE SEQUENCE [LARGE SCALE GENOMIC DNA]</scope>
    <source>
        <strain evidence="1 2">NIES-3715</strain>
    </source>
</reference>
<accession>A0AAD3D404</accession>
<comment type="caution">
    <text evidence="1">The sequence shown here is derived from an EMBL/GenBank/DDBJ whole genome shotgun (WGS) entry which is preliminary data.</text>
</comment>
<keyword evidence="2" id="KW-1185">Reference proteome</keyword>
<protein>
    <submittedName>
        <fullName evidence="1">Uncharacterized protein</fullName>
    </submittedName>
</protein>
<dbReference type="EMBL" id="BLLK01000051">
    <property type="protein sequence ID" value="GFH55664.1"/>
    <property type="molecule type" value="Genomic_DNA"/>
</dbReference>
<dbReference type="AlphaFoldDB" id="A0AAD3D404"/>
<gene>
    <name evidence="1" type="ORF">CTEN210_12140</name>
</gene>
<evidence type="ECO:0000313" key="2">
    <source>
        <dbReference type="Proteomes" id="UP001054902"/>
    </source>
</evidence>
<name>A0AAD3D404_9STRA</name>
<proteinExistence type="predicted"/>
<dbReference type="Proteomes" id="UP001054902">
    <property type="component" value="Unassembled WGS sequence"/>
</dbReference>
<sequence>MDNHTIFKVEVDIKNKDAKYSYYNRLANEAAKNLQTALETKLQKQNVKADLKRVVRIKIKTCDPGSRGGRICCGELGVGWAKFAISWEVSEGDSNDAVVLGKKAYETSGAIGFEDMCSPDVGENFIFQTASVDAPSDIWRTIFK</sequence>
<organism evidence="1 2">
    <name type="scientific">Chaetoceros tenuissimus</name>
    <dbReference type="NCBI Taxonomy" id="426638"/>
    <lineage>
        <taxon>Eukaryota</taxon>
        <taxon>Sar</taxon>
        <taxon>Stramenopiles</taxon>
        <taxon>Ochrophyta</taxon>
        <taxon>Bacillariophyta</taxon>
        <taxon>Coscinodiscophyceae</taxon>
        <taxon>Chaetocerotophycidae</taxon>
        <taxon>Chaetocerotales</taxon>
        <taxon>Chaetocerotaceae</taxon>
        <taxon>Chaetoceros</taxon>
    </lineage>
</organism>